<dbReference type="RefSeq" id="WP_127111293.1">
    <property type="nucleotide sequence ID" value="NZ_RZGR01000018.1"/>
</dbReference>
<keyword evidence="2" id="KW-1185">Reference proteome</keyword>
<protein>
    <submittedName>
        <fullName evidence="1">Uncharacterized protein</fullName>
    </submittedName>
</protein>
<gene>
    <name evidence="1" type="ORF">EKM59_06855</name>
</gene>
<dbReference type="Proteomes" id="UP000288012">
    <property type="component" value="Unassembled WGS sequence"/>
</dbReference>
<dbReference type="EMBL" id="RZGR01000018">
    <property type="protein sequence ID" value="RUQ85248.1"/>
    <property type="molecule type" value="Genomic_DNA"/>
</dbReference>
<comment type="caution">
    <text evidence="1">The sequence shown here is derived from an EMBL/GenBank/DDBJ whole genome shotgun (WGS) entry which is preliminary data.</text>
</comment>
<proteinExistence type="predicted"/>
<evidence type="ECO:0000313" key="1">
    <source>
        <dbReference type="EMBL" id="RUQ85248.1"/>
    </source>
</evidence>
<name>A0A3S0X011_9GAMM</name>
<organism evidence="1 2">
    <name type="scientific">Legionella septentrionalis</name>
    <dbReference type="NCBI Taxonomy" id="2498109"/>
    <lineage>
        <taxon>Bacteria</taxon>
        <taxon>Pseudomonadati</taxon>
        <taxon>Pseudomonadota</taxon>
        <taxon>Gammaproteobacteria</taxon>
        <taxon>Legionellales</taxon>
        <taxon>Legionellaceae</taxon>
        <taxon>Legionella</taxon>
    </lineage>
</organism>
<reference evidence="1 2" key="1">
    <citation type="submission" date="2018-12" db="EMBL/GenBank/DDBJ databases">
        <title>Legionella sp,whole genome shotgun sequence.</title>
        <authorList>
            <person name="Wu H."/>
        </authorList>
    </citation>
    <scope>NUCLEOTIDE SEQUENCE [LARGE SCALE GENOMIC DNA]</scope>
    <source>
        <strain evidence="2">km714</strain>
    </source>
</reference>
<sequence length="488" mass="56617">MNLFDSNWLVTDASRAKASLKFEIRCLEVRFHSLFLNAGKKIGNEELILLCNTLSDCYQRYAQLIVTSKEFRQYAIPIPACNELDCYGHITALKTQWSTMQELAAEKKIVWELHKQYQCLFLLLKTDERATTQKEAADMTVLIKPLLHAKSPDEWLSVMVYLAQHQHQQFFPDFNSLCKLTNRQLLHIANAFSQQEYVDVINAIFFFKIQPQKLFVSNVHLEKLVSIKTRLSFLYEFIEKLHFGIQEEFNKRKLGIMQDYLFHSEELPQGIAIEINDACRDLIIATVKSWHMNMKIAAEHRNPEQLNEIIRAYKFWFNPNRLIDAVMLLKQNSTSLHETSFAEFHQHMLSLYHELTTTDCLDLYGYFANKDSCYLMRTLLSLTQNTEISWLPALNVAERNALHSVYSALDCAMNALRDELAARHISTAPYKRDLHGKKINPGQRNRNAVIRIITLYSKDTAEPNAKIELLFSELEKLYLTSSSNCSAV</sequence>
<accession>A0A3S0X011</accession>
<dbReference type="AlphaFoldDB" id="A0A3S0X011"/>
<evidence type="ECO:0000313" key="2">
    <source>
        <dbReference type="Proteomes" id="UP000288012"/>
    </source>
</evidence>